<dbReference type="InterPro" id="IPR007696">
    <property type="entry name" value="DNA_mismatch_repair_MutS_core"/>
</dbReference>
<dbReference type="GO" id="GO:0005524">
    <property type="term" value="F:ATP binding"/>
    <property type="evidence" value="ECO:0007669"/>
    <property type="project" value="InterPro"/>
</dbReference>
<proteinExistence type="predicted"/>
<dbReference type="GO" id="GO:0030983">
    <property type="term" value="F:mismatched DNA binding"/>
    <property type="evidence" value="ECO:0007669"/>
    <property type="project" value="InterPro"/>
</dbReference>
<gene>
    <name evidence="2" type="ORF">G4B88_004412</name>
</gene>
<evidence type="ECO:0000313" key="3">
    <source>
        <dbReference type="Proteomes" id="UP000583929"/>
    </source>
</evidence>
<comment type="caution">
    <text evidence="2">The sequence shown here is derived from an EMBL/GenBank/DDBJ whole genome shotgun (WGS) entry which is preliminary data.</text>
</comment>
<sequence length="148" mass="16818">MTDLVIQALPLTIRYLKQFSFERLFSQGASFRPLSNNFEMTLSANAIQQLEILQNNNGWSELGSLLQSMDHTFTIFGSRLLRHWQLYSEVDKESNENFSITNVFSELLRKLILAVSSPTIIRKYGTMRDNVISLKVLANGDVKTASLA</sequence>
<dbReference type="Gene3D" id="1.10.1420.10">
    <property type="match status" value="1"/>
</dbReference>
<dbReference type="SUPFAM" id="SSF48334">
    <property type="entry name" value="DNA repair protein MutS, domain III"/>
    <property type="match status" value="1"/>
</dbReference>
<dbReference type="InterPro" id="IPR036678">
    <property type="entry name" value="MutS_con_dom_sf"/>
</dbReference>
<dbReference type="GO" id="GO:0006298">
    <property type="term" value="P:mismatch repair"/>
    <property type="evidence" value="ECO:0007669"/>
    <property type="project" value="InterPro"/>
</dbReference>
<organism evidence="2 3">
    <name type="scientific">Cannabis sativa</name>
    <name type="common">Hemp</name>
    <name type="synonym">Marijuana</name>
    <dbReference type="NCBI Taxonomy" id="3483"/>
    <lineage>
        <taxon>Eukaryota</taxon>
        <taxon>Viridiplantae</taxon>
        <taxon>Streptophyta</taxon>
        <taxon>Embryophyta</taxon>
        <taxon>Tracheophyta</taxon>
        <taxon>Spermatophyta</taxon>
        <taxon>Magnoliopsida</taxon>
        <taxon>eudicotyledons</taxon>
        <taxon>Gunneridae</taxon>
        <taxon>Pentapetalae</taxon>
        <taxon>rosids</taxon>
        <taxon>fabids</taxon>
        <taxon>Rosales</taxon>
        <taxon>Cannabaceae</taxon>
        <taxon>Cannabis</taxon>
    </lineage>
</organism>
<protein>
    <recommendedName>
        <fullName evidence="1">DNA mismatch repair protein MutS core domain-containing protein</fullName>
    </recommendedName>
</protein>
<dbReference type="Pfam" id="PF05192">
    <property type="entry name" value="MutS_III"/>
    <property type="match status" value="1"/>
</dbReference>
<name>A0A7J6I1A1_CANSA</name>
<dbReference type="Proteomes" id="UP000583929">
    <property type="component" value="Unassembled WGS sequence"/>
</dbReference>
<dbReference type="InterPro" id="IPR036187">
    <property type="entry name" value="DNA_mismatch_repair_MutS_sf"/>
</dbReference>
<dbReference type="Gene3D" id="3.30.420.110">
    <property type="entry name" value="MutS, connector domain"/>
    <property type="match status" value="1"/>
</dbReference>
<accession>A0A7J6I1A1</accession>
<keyword evidence="3" id="KW-1185">Reference proteome</keyword>
<evidence type="ECO:0000259" key="1">
    <source>
        <dbReference type="Pfam" id="PF05192"/>
    </source>
</evidence>
<evidence type="ECO:0000313" key="2">
    <source>
        <dbReference type="EMBL" id="KAF4400869.1"/>
    </source>
</evidence>
<dbReference type="AlphaFoldDB" id="A0A7J6I1A1"/>
<dbReference type="EMBL" id="JAATIQ010000014">
    <property type="protein sequence ID" value="KAF4400869.1"/>
    <property type="molecule type" value="Genomic_DNA"/>
</dbReference>
<reference evidence="2 3" key="1">
    <citation type="journal article" date="2020" name="bioRxiv">
        <title>Sequence and annotation of 42 cannabis genomes reveals extensive copy number variation in cannabinoid synthesis and pathogen resistance genes.</title>
        <authorList>
            <person name="Mckernan K.J."/>
            <person name="Helbert Y."/>
            <person name="Kane L.T."/>
            <person name="Ebling H."/>
            <person name="Zhang L."/>
            <person name="Liu B."/>
            <person name="Eaton Z."/>
            <person name="Mclaughlin S."/>
            <person name="Kingan S."/>
            <person name="Baybayan P."/>
            <person name="Concepcion G."/>
            <person name="Jordan M."/>
            <person name="Riva A."/>
            <person name="Barbazuk W."/>
            <person name="Harkins T."/>
        </authorList>
    </citation>
    <scope>NUCLEOTIDE SEQUENCE [LARGE SCALE GENOMIC DNA]</scope>
    <source>
        <strain evidence="3">cv. Jamaican Lion 4</strain>
        <tissue evidence="2">Leaf</tissue>
    </source>
</reference>
<feature type="domain" description="DNA mismatch repair protein MutS core" evidence="1">
    <location>
        <begin position="45"/>
        <end position="84"/>
    </location>
</feature>